<dbReference type="Pfam" id="PF05014">
    <property type="entry name" value="Nuc_deoxyrib_tr"/>
    <property type="match status" value="1"/>
</dbReference>
<protein>
    <submittedName>
        <fullName evidence="1">Nucleoside deoxyribosyltransferase</fullName>
    </submittedName>
</protein>
<sequence length="141" mass="15917">MKNIYLASPLFNDGEIKNIERVEDILRSRGFYVFSPREHEVREGNVGSLAWSLDTFTNDVRGIDACDVVVALYYGGYSDSGTAWEIGYAHASHKPVVVVQLGEDSNLMIHEGCHTNLTSIEELESYDFDAMPRERFSGKMF</sequence>
<keyword evidence="2" id="KW-1185">Reference proteome</keyword>
<reference evidence="1 2" key="1">
    <citation type="submission" date="2017-02" db="EMBL/GenBank/DDBJ databases">
        <authorList>
            <person name="Peterson S.W."/>
        </authorList>
    </citation>
    <scope>NUCLEOTIDE SEQUENCE [LARGE SCALE GENOMIC DNA]</scope>
    <source>
        <strain evidence="1 2">ATCC 35992</strain>
    </source>
</reference>
<dbReference type="GO" id="GO:0016740">
    <property type="term" value="F:transferase activity"/>
    <property type="evidence" value="ECO:0007669"/>
    <property type="project" value="UniProtKB-KW"/>
</dbReference>
<dbReference type="EMBL" id="FUXZ01000004">
    <property type="protein sequence ID" value="SKA62772.1"/>
    <property type="molecule type" value="Genomic_DNA"/>
</dbReference>
<dbReference type="AlphaFoldDB" id="A0A1T4VCU3"/>
<dbReference type="RefSeq" id="WP_078765587.1">
    <property type="nucleotide sequence ID" value="NZ_FUXZ01000004.1"/>
</dbReference>
<name>A0A1T4VCU3_9FIRM</name>
<organism evidence="1 2">
    <name type="scientific">Eubacterium uniforme</name>
    <dbReference type="NCBI Taxonomy" id="39495"/>
    <lineage>
        <taxon>Bacteria</taxon>
        <taxon>Bacillati</taxon>
        <taxon>Bacillota</taxon>
        <taxon>Clostridia</taxon>
        <taxon>Eubacteriales</taxon>
        <taxon>Eubacteriaceae</taxon>
        <taxon>Eubacterium</taxon>
    </lineage>
</organism>
<accession>A0A1T4VCU3</accession>
<gene>
    <name evidence="1" type="ORF">SAMN02745111_00697</name>
</gene>
<dbReference type="Proteomes" id="UP000190814">
    <property type="component" value="Unassembled WGS sequence"/>
</dbReference>
<evidence type="ECO:0000313" key="2">
    <source>
        <dbReference type="Proteomes" id="UP000190814"/>
    </source>
</evidence>
<proteinExistence type="predicted"/>
<dbReference type="SUPFAM" id="SSF52309">
    <property type="entry name" value="N-(deoxy)ribosyltransferase-like"/>
    <property type="match status" value="1"/>
</dbReference>
<keyword evidence="1" id="KW-0808">Transferase</keyword>
<dbReference type="Gene3D" id="3.40.50.450">
    <property type="match status" value="1"/>
</dbReference>
<dbReference type="STRING" id="39495.SAMN02745111_00697"/>
<dbReference type="InterPro" id="IPR007710">
    <property type="entry name" value="Nucleoside_deoxyribTrfase"/>
</dbReference>
<evidence type="ECO:0000313" key="1">
    <source>
        <dbReference type="EMBL" id="SKA62772.1"/>
    </source>
</evidence>
<dbReference type="OrthoDB" id="397706at2"/>